<evidence type="ECO:0000256" key="1">
    <source>
        <dbReference type="SAM" id="Phobius"/>
    </source>
</evidence>
<gene>
    <name evidence="3" type="ORF">VK70_10805</name>
</gene>
<feature type="signal peptide" evidence="2">
    <location>
        <begin position="1"/>
        <end position="21"/>
    </location>
</feature>
<protein>
    <recommendedName>
        <fullName evidence="5">Gram-positive cocci surface proteins LPxTG domain-containing protein</fullName>
    </recommendedName>
</protein>
<evidence type="ECO:0000313" key="4">
    <source>
        <dbReference type="Proteomes" id="UP000034189"/>
    </source>
</evidence>
<dbReference type="HOGENOM" id="CLU_1106296_0_0_9"/>
<keyword evidence="2" id="KW-0732">Signal</keyword>
<feature type="transmembrane region" description="Helical" evidence="1">
    <location>
        <begin position="226"/>
        <end position="244"/>
    </location>
</feature>
<evidence type="ECO:0008006" key="5">
    <source>
        <dbReference type="Google" id="ProtNLM"/>
    </source>
</evidence>
<dbReference type="AlphaFoldDB" id="A0A0F7FA34"/>
<keyword evidence="1" id="KW-1133">Transmembrane helix</keyword>
<proteinExistence type="predicted"/>
<sequence>MKKILCLALCLFCIFSTSAFASSGDNEVIPAEVQQAADQGLKSFIAEASMTPTDYGYSNADEVSKVQLGKGAKLYAIDKGLFGNASKKLTDYSTDTNTWIFTIDLNGSPKNFLTIGQENGQFKVVQVGGNASNFGAARAKIEKEYGTARVFQGGLAYYFAAESNGKDVILSSVPQQQAKSLNALGNDNYKSTDDIINFFKNQNTSAAEQQRGGQLSETTYNTNTSYILIGVAIVVVAIGAFIILKRRTSRV</sequence>
<dbReference type="PATRIC" id="fig|1333534.5.peg.2392"/>
<keyword evidence="1" id="KW-0812">Transmembrane</keyword>
<reference evidence="3 4" key="2">
    <citation type="journal article" date="2016" name="Genome Announc.">
        <title>Genome Sequence of a Gram-Positive Diazotroph, Paenibacillus durus Type Strain ATCC 35681.</title>
        <authorList>
            <person name="Halim M.A."/>
            <person name="Rahman A.Y."/>
            <person name="Sim K.S."/>
            <person name="Yam H.C."/>
            <person name="Rahim A.A."/>
            <person name="Ghazali A.H."/>
            <person name="Najimudin N."/>
        </authorList>
    </citation>
    <scope>NUCLEOTIDE SEQUENCE [LARGE SCALE GENOMIC DNA]</scope>
    <source>
        <strain evidence="3 4">ATCC 35681</strain>
    </source>
</reference>
<reference evidence="3 4" key="1">
    <citation type="submission" date="2015-03" db="EMBL/GenBank/DDBJ databases">
        <authorList>
            <person name="Abdul Halim M."/>
        </authorList>
    </citation>
    <scope>NUCLEOTIDE SEQUENCE [LARGE SCALE GENOMIC DNA]</scope>
    <source>
        <strain evidence="3 4">ATCC 35681</strain>
    </source>
</reference>
<dbReference type="EMBL" id="CP011114">
    <property type="protein sequence ID" value="AKG34993.1"/>
    <property type="molecule type" value="Genomic_DNA"/>
</dbReference>
<evidence type="ECO:0000313" key="3">
    <source>
        <dbReference type="EMBL" id="AKG34993.1"/>
    </source>
</evidence>
<name>A0A0F7FA34_PAEDU</name>
<feature type="chain" id="PRO_5002515378" description="Gram-positive cocci surface proteins LPxTG domain-containing protein" evidence="2">
    <location>
        <begin position="22"/>
        <end position="251"/>
    </location>
</feature>
<dbReference type="Proteomes" id="UP000034189">
    <property type="component" value="Chromosome"/>
</dbReference>
<evidence type="ECO:0000256" key="2">
    <source>
        <dbReference type="SAM" id="SignalP"/>
    </source>
</evidence>
<dbReference type="OrthoDB" id="2567995at2"/>
<accession>A0A0F7FA34</accession>
<organism evidence="3 4">
    <name type="scientific">Paenibacillus durus ATCC 35681</name>
    <dbReference type="NCBI Taxonomy" id="1333534"/>
    <lineage>
        <taxon>Bacteria</taxon>
        <taxon>Bacillati</taxon>
        <taxon>Bacillota</taxon>
        <taxon>Bacilli</taxon>
        <taxon>Bacillales</taxon>
        <taxon>Paenibacillaceae</taxon>
        <taxon>Paenibacillus</taxon>
    </lineage>
</organism>
<keyword evidence="1" id="KW-0472">Membrane</keyword>
<dbReference type="RefSeq" id="WP_025694674.1">
    <property type="nucleotide sequence ID" value="NZ_ASQQ01000153.1"/>
</dbReference>